<evidence type="ECO:0000256" key="2">
    <source>
        <dbReference type="ARBA" id="ARBA00004429"/>
    </source>
</evidence>
<keyword evidence="5" id="KW-0808">Transferase</keyword>
<dbReference type="CDD" id="cd17580">
    <property type="entry name" value="REC_2_DhkD-like"/>
    <property type="match status" value="1"/>
</dbReference>
<evidence type="ECO:0000256" key="1">
    <source>
        <dbReference type="ARBA" id="ARBA00000085"/>
    </source>
</evidence>
<dbReference type="SUPFAM" id="SSF47384">
    <property type="entry name" value="Homodimeric domain of signal transducing histidine kinase"/>
    <property type="match status" value="1"/>
</dbReference>
<dbReference type="CDD" id="cd00075">
    <property type="entry name" value="HATPase"/>
    <property type="match status" value="1"/>
</dbReference>
<reference evidence="10 11" key="1">
    <citation type="submission" date="2019-07" db="EMBL/GenBank/DDBJ databases">
        <title>Caenimonas sedimenti sp. nov., isolated from activated sludge.</title>
        <authorList>
            <person name="Xu J."/>
        </authorList>
    </citation>
    <scope>NUCLEOTIDE SEQUENCE [LARGE SCALE GENOMIC DNA]</scope>
    <source>
        <strain evidence="10 11">HX-9-20</strain>
    </source>
</reference>
<dbReference type="Gene3D" id="1.10.287.130">
    <property type="match status" value="1"/>
</dbReference>
<dbReference type="PROSITE" id="PS50109">
    <property type="entry name" value="HIS_KIN"/>
    <property type="match status" value="1"/>
</dbReference>
<dbReference type="SUPFAM" id="SSF52172">
    <property type="entry name" value="CheY-like"/>
    <property type="match status" value="1"/>
</dbReference>
<keyword evidence="4 7" id="KW-0597">Phosphoprotein</keyword>
<evidence type="ECO:0000259" key="8">
    <source>
        <dbReference type="PROSITE" id="PS50109"/>
    </source>
</evidence>
<dbReference type="FunFam" id="3.30.565.10:FF:000006">
    <property type="entry name" value="Sensor histidine kinase WalK"/>
    <property type="match status" value="1"/>
</dbReference>
<feature type="modified residue" description="4-aspartylphosphate" evidence="7">
    <location>
        <position position="472"/>
    </location>
</feature>
<dbReference type="Pfam" id="PF00512">
    <property type="entry name" value="HisKA"/>
    <property type="match status" value="1"/>
</dbReference>
<comment type="caution">
    <text evidence="10">The sequence shown here is derived from an EMBL/GenBank/DDBJ whole genome shotgun (WGS) entry which is preliminary data.</text>
</comment>
<dbReference type="Proteomes" id="UP000318199">
    <property type="component" value="Unassembled WGS sequence"/>
</dbReference>
<dbReference type="PANTHER" id="PTHR43547:SF2">
    <property type="entry name" value="HYBRID SIGNAL TRANSDUCTION HISTIDINE KINASE C"/>
    <property type="match status" value="1"/>
</dbReference>
<dbReference type="AlphaFoldDB" id="A0A562ZN99"/>
<protein>
    <recommendedName>
        <fullName evidence="3">histidine kinase</fullName>
        <ecNumber evidence="3">2.7.13.3</ecNumber>
    </recommendedName>
</protein>
<dbReference type="GO" id="GO:0005886">
    <property type="term" value="C:plasma membrane"/>
    <property type="evidence" value="ECO:0007669"/>
    <property type="project" value="UniProtKB-SubCell"/>
</dbReference>
<dbReference type="InterPro" id="IPR011006">
    <property type="entry name" value="CheY-like_superfamily"/>
</dbReference>
<evidence type="ECO:0000256" key="5">
    <source>
        <dbReference type="ARBA" id="ARBA00022679"/>
    </source>
</evidence>
<dbReference type="InterPro" id="IPR003594">
    <property type="entry name" value="HATPase_dom"/>
</dbReference>
<evidence type="ECO:0000313" key="11">
    <source>
        <dbReference type="Proteomes" id="UP000318199"/>
    </source>
</evidence>
<dbReference type="SMART" id="SM00388">
    <property type="entry name" value="HisKA"/>
    <property type="match status" value="1"/>
</dbReference>
<keyword evidence="11" id="KW-1185">Reference proteome</keyword>
<feature type="domain" description="Histidine kinase" evidence="8">
    <location>
        <begin position="183"/>
        <end position="402"/>
    </location>
</feature>
<keyword evidence="6 10" id="KW-0418">Kinase</keyword>
<dbReference type="InterPro" id="IPR001789">
    <property type="entry name" value="Sig_transdc_resp-reg_receiver"/>
</dbReference>
<dbReference type="SMART" id="SM00387">
    <property type="entry name" value="HATPase_c"/>
    <property type="match status" value="1"/>
</dbReference>
<dbReference type="PANTHER" id="PTHR43547">
    <property type="entry name" value="TWO-COMPONENT HISTIDINE KINASE"/>
    <property type="match status" value="1"/>
</dbReference>
<dbReference type="SUPFAM" id="SSF55874">
    <property type="entry name" value="ATPase domain of HSP90 chaperone/DNA topoisomerase II/histidine kinase"/>
    <property type="match status" value="1"/>
</dbReference>
<dbReference type="EMBL" id="VOBQ01000013">
    <property type="protein sequence ID" value="TWO70072.1"/>
    <property type="molecule type" value="Genomic_DNA"/>
</dbReference>
<dbReference type="InterPro" id="IPR036097">
    <property type="entry name" value="HisK_dim/P_sf"/>
</dbReference>
<dbReference type="PROSITE" id="PS50110">
    <property type="entry name" value="RESPONSE_REGULATORY"/>
    <property type="match status" value="1"/>
</dbReference>
<dbReference type="Gene3D" id="3.40.50.2300">
    <property type="match status" value="1"/>
</dbReference>
<dbReference type="GO" id="GO:0000155">
    <property type="term" value="F:phosphorelay sensor kinase activity"/>
    <property type="evidence" value="ECO:0007669"/>
    <property type="project" value="InterPro"/>
</dbReference>
<evidence type="ECO:0000256" key="6">
    <source>
        <dbReference type="ARBA" id="ARBA00022777"/>
    </source>
</evidence>
<dbReference type="EC" id="2.7.13.3" evidence="3"/>
<dbReference type="Pfam" id="PF02518">
    <property type="entry name" value="HATPase_c"/>
    <property type="match status" value="1"/>
</dbReference>
<evidence type="ECO:0000259" key="9">
    <source>
        <dbReference type="PROSITE" id="PS50110"/>
    </source>
</evidence>
<dbReference type="InterPro" id="IPR004358">
    <property type="entry name" value="Sig_transdc_His_kin-like_C"/>
</dbReference>
<evidence type="ECO:0000256" key="7">
    <source>
        <dbReference type="PROSITE-ProRule" id="PRU00169"/>
    </source>
</evidence>
<organism evidence="10 11">
    <name type="scientific">Caenimonas sedimenti</name>
    <dbReference type="NCBI Taxonomy" id="2596921"/>
    <lineage>
        <taxon>Bacteria</taxon>
        <taxon>Pseudomonadati</taxon>
        <taxon>Pseudomonadota</taxon>
        <taxon>Betaproteobacteria</taxon>
        <taxon>Burkholderiales</taxon>
        <taxon>Comamonadaceae</taxon>
        <taxon>Caenimonas</taxon>
    </lineage>
</organism>
<dbReference type="Gene3D" id="3.30.565.10">
    <property type="entry name" value="Histidine kinase-like ATPase, C-terminal domain"/>
    <property type="match status" value="1"/>
</dbReference>
<dbReference type="InterPro" id="IPR005467">
    <property type="entry name" value="His_kinase_dom"/>
</dbReference>
<comment type="catalytic activity">
    <reaction evidence="1">
        <text>ATP + protein L-histidine = ADP + protein N-phospho-L-histidine.</text>
        <dbReference type="EC" id="2.7.13.3"/>
    </reaction>
</comment>
<evidence type="ECO:0000256" key="4">
    <source>
        <dbReference type="ARBA" id="ARBA00022553"/>
    </source>
</evidence>
<evidence type="ECO:0000313" key="10">
    <source>
        <dbReference type="EMBL" id="TWO70072.1"/>
    </source>
</evidence>
<name>A0A562ZN99_9BURK</name>
<dbReference type="OrthoDB" id="9768069at2"/>
<feature type="domain" description="Response regulatory" evidence="9">
    <location>
        <begin position="422"/>
        <end position="538"/>
    </location>
</feature>
<sequence>MSMAAGPLRSLIDALSDEARRAEAAGELARALGAAYLLVYVEDKELRLLLPAPGMPKTLSAGPRWRAFLADCREPGDHAAAVDIEGQEFVAHARVTEHCALVLVGDKKIAFPEDFEVALPLLCAVLRAQQAMAIERAEASDARAAAAKAHQLAKALDAARGAAAELNHQLRSEHQRKDEFLAMLAHELRNPLAPMTSAIEIIRRAPERDAVLLDRQLAVMTRQLHQLTHLVDDLLDVSRVSRGLIELRLEVLRLDDLLAASLDASRPLVESRGHRVRVVEAPAPLHVHGDRVRLTQVFSNLLNNAAKYTPPGGEIELAVLQDGAQACIRISDTGVGIPKEMLGSIFEMFTQVPGSLDRAPGGLGIGLTLVRMLVDSHGGSVRAESAGPNQGSTFHVLLPLIPAPVDDAPKDAAGKSGQLHARVMVVDDNVDAAQSLAEILRLMGADVSVAHDGAHALELAQALGQPDIVLLDIGLPGMDGYATAREWRRRFGESTNLHALTGYGTPEDKRRTAQAGFNGHLVKPVSFEQLQELLASAGVAVQQ</sequence>
<dbReference type="PRINTS" id="PR00344">
    <property type="entry name" value="BCTRLSENSOR"/>
</dbReference>
<gene>
    <name evidence="10" type="ORF">FN976_17195</name>
</gene>
<dbReference type="InterPro" id="IPR003661">
    <property type="entry name" value="HisK_dim/P_dom"/>
</dbReference>
<evidence type="ECO:0000256" key="3">
    <source>
        <dbReference type="ARBA" id="ARBA00012438"/>
    </source>
</evidence>
<accession>A0A562ZN99</accession>
<dbReference type="Pfam" id="PF00072">
    <property type="entry name" value="Response_reg"/>
    <property type="match status" value="1"/>
</dbReference>
<dbReference type="InterPro" id="IPR036890">
    <property type="entry name" value="HATPase_C_sf"/>
</dbReference>
<dbReference type="SMART" id="SM00448">
    <property type="entry name" value="REC"/>
    <property type="match status" value="1"/>
</dbReference>
<dbReference type="CDD" id="cd00082">
    <property type="entry name" value="HisKA"/>
    <property type="match status" value="1"/>
</dbReference>
<proteinExistence type="predicted"/>
<comment type="subcellular location">
    <subcellularLocation>
        <location evidence="2">Cell inner membrane</location>
        <topology evidence="2">Multi-pass membrane protein</topology>
    </subcellularLocation>
</comment>